<dbReference type="PANTHER" id="PTHR30146:SF153">
    <property type="entry name" value="LACTOSE OPERON REPRESSOR"/>
    <property type="match status" value="1"/>
</dbReference>
<organism evidence="5 6">
    <name type="scientific">Paractinoplanes toevensis</name>
    <dbReference type="NCBI Taxonomy" id="571911"/>
    <lineage>
        <taxon>Bacteria</taxon>
        <taxon>Bacillati</taxon>
        <taxon>Actinomycetota</taxon>
        <taxon>Actinomycetes</taxon>
        <taxon>Micromonosporales</taxon>
        <taxon>Micromonosporaceae</taxon>
        <taxon>Paractinoplanes</taxon>
    </lineage>
</organism>
<dbReference type="CDD" id="cd01392">
    <property type="entry name" value="HTH_LacI"/>
    <property type="match status" value="1"/>
</dbReference>
<dbReference type="Gene3D" id="3.40.50.2300">
    <property type="match status" value="2"/>
</dbReference>
<evidence type="ECO:0000256" key="3">
    <source>
        <dbReference type="ARBA" id="ARBA00023163"/>
    </source>
</evidence>
<dbReference type="GO" id="GO:0000976">
    <property type="term" value="F:transcription cis-regulatory region binding"/>
    <property type="evidence" value="ECO:0007669"/>
    <property type="project" value="TreeGrafter"/>
</dbReference>
<dbReference type="InterPro" id="IPR010982">
    <property type="entry name" value="Lambda_DNA-bd_dom_sf"/>
</dbReference>
<keyword evidence="2" id="KW-0238">DNA-binding</keyword>
<keyword evidence="1" id="KW-0805">Transcription regulation</keyword>
<evidence type="ECO:0000259" key="4">
    <source>
        <dbReference type="PROSITE" id="PS50932"/>
    </source>
</evidence>
<dbReference type="InterPro" id="IPR000843">
    <property type="entry name" value="HTH_LacI"/>
</dbReference>
<keyword evidence="3" id="KW-0804">Transcription</keyword>
<feature type="domain" description="HTH lacI-type" evidence="4">
    <location>
        <begin position="9"/>
        <end position="65"/>
    </location>
</feature>
<dbReference type="Pfam" id="PF00356">
    <property type="entry name" value="LacI"/>
    <property type="match status" value="1"/>
</dbReference>
<dbReference type="SMART" id="SM00354">
    <property type="entry name" value="HTH_LACI"/>
    <property type="match status" value="1"/>
</dbReference>
<dbReference type="EMBL" id="BOQN01000003">
    <property type="protein sequence ID" value="GIM88475.1"/>
    <property type="molecule type" value="Genomic_DNA"/>
</dbReference>
<sequence length="334" mass="35060">MTEQTHRRVTSADVARLAGVSRATVSYVMNDTPAQTISPSTRTRVLDAAARLGYSPSAAARTLRTGRSDVVLCLLPDWPIGPEVGSMLGNLSTALARHGLTLVVHPGNREDRPIGEIWKAITPAAVIAYTDFSPGEIVAMRSAGVALVVASLGRGAQPDRRELAVPQQLIGRQQAGHLIAAGHTRLGYAYPDDDRVRIFAEPRLAGVRAECRDRQVGGPATETVALDPEQAASAVRRWHAAGITAVCAYNDEVALAVLAGVRLEGRSVPADLAVIGVDDIPPARLAAPALTTVTTDQVAVAAYLSATVVAAINGRPGPAVPTDDLVHLVRRESA</sequence>
<keyword evidence="6" id="KW-1185">Reference proteome</keyword>
<dbReference type="Pfam" id="PF13377">
    <property type="entry name" value="Peripla_BP_3"/>
    <property type="match status" value="1"/>
</dbReference>
<proteinExistence type="predicted"/>
<accession>A0A919W1H8</accession>
<dbReference type="Gene3D" id="1.10.260.40">
    <property type="entry name" value="lambda repressor-like DNA-binding domains"/>
    <property type="match status" value="1"/>
</dbReference>
<dbReference type="PANTHER" id="PTHR30146">
    <property type="entry name" value="LACI-RELATED TRANSCRIPTIONAL REPRESSOR"/>
    <property type="match status" value="1"/>
</dbReference>
<protein>
    <submittedName>
        <fullName evidence="5">LacI family transcriptional regulator</fullName>
    </submittedName>
</protein>
<dbReference type="PROSITE" id="PS50932">
    <property type="entry name" value="HTH_LACI_2"/>
    <property type="match status" value="1"/>
</dbReference>
<evidence type="ECO:0000256" key="2">
    <source>
        <dbReference type="ARBA" id="ARBA00023125"/>
    </source>
</evidence>
<comment type="caution">
    <text evidence="5">The sequence shown here is derived from an EMBL/GenBank/DDBJ whole genome shotgun (WGS) entry which is preliminary data.</text>
</comment>
<dbReference type="Proteomes" id="UP000677082">
    <property type="component" value="Unassembled WGS sequence"/>
</dbReference>
<dbReference type="RefSeq" id="WP_213004460.1">
    <property type="nucleotide sequence ID" value="NZ_BOQN01000003.1"/>
</dbReference>
<evidence type="ECO:0000313" key="5">
    <source>
        <dbReference type="EMBL" id="GIM88475.1"/>
    </source>
</evidence>
<reference evidence="5 6" key="1">
    <citation type="submission" date="2021-03" db="EMBL/GenBank/DDBJ databases">
        <title>Whole genome shotgun sequence of Actinoplanes toevensis NBRC 105298.</title>
        <authorList>
            <person name="Komaki H."/>
            <person name="Tamura T."/>
        </authorList>
    </citation>
    <scope>NUCLEOTIDE SEQUENCE [LARGE SCALE GENOMIC DNA]</scope>
    <source>
        <strain evidence="5 6">NBRC 105298</strain>
    </source>
</reference>
<dbReference type="GO" id="GO:0003700">
    <property type="term" value="F:DNA-binding transcription factor activity"/>
    <property type="evidence" value="ECO:0007669"/>
    <property type="project" value="TreeGrafter"/>
</dbReference>
<dbReference type="InterPro" id="IPR028082">
    <property type="entry name" value="Peripla_BP_I"/>
</dbReference>
<gene>
    <name evidence="5" type="ORF">Ato02nite_002680</name>
</gene>
<evidence type="ECO:0000256" key="1">
    <source>
        <dbReference type="ARBA" id="ARBA00023015"/>
    </source>
</evidence>
<dbReference type="SUPFAM" id="SSF53822">
    <property type="entry name" value="Periplasmic binding protein-like I"/>
    <property type="match status" value="1"/>
</dbReference>
<dbReference type="SUPFAM" id="SSF47413">
    <property type="entry name" value="lambda repressor-like DNA-binding domains"/>
    <property type="match status" value="1"/>
</dbReference>
<dbReference type="InterPro" id="IPR046335">
    <property type="entry name" value="LacI/GalR-like_sensor"/>
</dbReference>
<dbReference type="AlphaFoldDB" id="A0A919W1H8"/>
<name>A0A919W1H8_9ACTN</name>
<evidence type="ECO:0000313" key="6">
    <source>
        <dbReference type="Proteomes" id="UP000677082"/>
    </source>
</evidence>